<feature type="transmembrane region" description="Helical" evidence="8">
    <location>
        <begin position="46"/>
        <end position="65"/>
    </location>
</feature>
<accession>A0AA88MWG2</accession>
<keyword evidence="5 8" id="KW-0812">Transmembrane</keyword>
<dbReference type="EC" id="2.4.1.-" evidence="8"/>
<keyword evidence="10" id="KW-1185">Reference proteome</keyword>
<protein>
    <recommendedName>
        <fullName evidence="8">Glycosyltransferase family 92 protein</fullName>
        <ecNumber evidence="8">2.4.1.-</ecNumber>
    </recommendedName>
</protein>
<gene>
    <name evidence="9" type="ORF">Q5P01_009523</name>
</gene>
<dbReference type="Pfam" id="PF01697">
    <property type="entry name" value="Glyco_transf_92"/>
    <property type="match status" value="1"/>
</dbReference>
<evidence type="ECO:0000256" key="6">
    <source>
        <dbReference type="ARBA" id="ARBA00022989"/>
    </source>
</evidence>
<evidence type="ECO:0000256" key="2">
    <source>
        <dbReference type="ARBA" id="ARBA00007647"/>
    </source>
</evidence>
<organism evidence="9 10">
    <name type="scientific">Channa striata</name>
    <name type="common">Snakehead murrel</name>
    <name type="synonym">Ophicephalus striatus</name>
    <dbReference type="NCBI Taxonomy" id="64152"/>
    <lineage>
        <taxon>Eukaryota</taxon>
        <taxon>Metazoa</taxon>
        <taxon>Chordata</taxon>
        <taxon>Craniata</taxon>
        <taxon>Vertebrata</taxon>
        <taxon>Euteleostomi</taxon>
        <taxon>Actinopterygii</taxon>
        <taxon>Neopterygii</taxon>
        <taxon>Teleostei</taxon>
        <taxon>Neoteleostei</taxon>
        <taxon>Acanthomorphata</taxon>
        <taxon>Anabantaria</taxon>
        <taxon>Anabantiformes</taxon>
        <taxon>Channoidei</taxon>
        <taxon>Channidae</taxon>
        <taxon>Channa</taxon>
    </lineage>
</organism>
<comment type="subcellular location">
    <subcellularLocation>
        <location evidence="1">Membrane</location>
        <topology evidence="1">Single-pass membrane protein</topology>
    </subcellularLocation>
</comment>
<reference evidence="9" key="1">
    <citation type="submission" date="2023-07" db="EMBL/GenBank/DDBJ databases">
        <title>Chromosome-level Genome Assembly of Striped Snakehead (Channa striata).</title>
        <authorList>
            <person name="Liu H."/>
        </authorList>
    </citation>
    <scope>NUCLEOTIDE SEQUENCE</scope>
    <source>
        <strain evidence="9">Gz</strain>
        <tissue evidence="9">Muscle</tissue>
    </source>
</reference>
<dbReference type="GO" id="GO:0016757">
    <property type="term" value="F:glycosyltransferase activity"/>
    <property type="evidence" value="ECO:0007669"/>
    <property type="project" value="UniProtKB-UniRule"/>
</dbReference>
<dbReference type="InterPro" id="IPR008166">
    <property type="entry name" value="Glyco_transf_92"/>
</dbReference>
<evidence type="ECO:0000313" key="10">
    <source>
        <dbReference type="Proteomes" id="UP001187415"/>
    </source>
</evidence>
<comment type="caution">
    <text evidence="9">The sequence shown here is derived from an EMBL/GenBank/DDBJ whole genome shotgun (WGS) entry which is preliminary data.</text>
</comment>
<evidence type="ECO:0000256" key="4">
    <source>
        <dbReference type="ARBA" id="ARBA00022679"/>
    </source>
</evidence>
<evidence type="ECO:0000256" key="1">
    <source>
        <dbReference type="ARBA" id="ARBA00004167"/>
    </source>
</evidence>
<evidence type="ECO:0000256" key="3">
    <source>
        <dbReference type="ARBA" id="ARBA00022676"/>
    </source>
</evidence>
<evidence type="ECO:0000313" key="9">
    <source>
        <dbReference type="EMBL" id="KAK2846524.1"/>
    </source>
</evidence>
<evidence type="ECO:0000256" key="8">
    <source>
        <dbReference type="RuleBase" id="RU366017"/>
    </source>
</evidence>
<dbReference type="EMBL" id="JAUPFM010000007">
    <property type="protein sequence ID" value="KAK2846524.1"/>
    <property type="molecule type" value="Genomic_DNA"/>
</dbReference>
<dbReference type="Proteomes" id="UP001187415">
    <property type="component" value="Unassembled WGS sequence"/>
</dbReference>
<evidence type="ECO:0000256" key="5">
    <source>
        <dbReference type="ARBA" id="ARBA00022692"/>
    </source>
</evidence>
<dbReference type="PANTHER" id="PTHR21461">
    <property type="entry name" value="GLYCOSYLTRANSFERASE FAMILY 92 PROTEIN"/>
    <property type="match status" value="1"/>
</dbReference>
<dbReference type="GO" id="GO:0016020">
    <property type="term" value="C:membrane"/>
    <property type="evidence" value="ECO:0007669"/>
    <property type="project" value="UniProtKB-SubCell"/>
</dbReference>
<name>A0AA88MWG2_CHASR</name>
<keyword evidence="4 8" id="KW-0808">Transferase</keyword>
<sequence length="385" mass="44267">MPHQIHENKGFSTLTRDTYLSRNQQKGENIFVMGVNHRHLKKLRQLMVISFAMTVLCLVTLMWFYRPKRTLVVSEQHLPQPQITAQPTSPQQCGRRPTGDKVSLTAVKETKTILVSAYQEHRTRRKEVRVIAVVLRAEEATYRCLFCCPDKLHISEVVSSSIHPDHFGFAYGTADVMCPLPSDCETTSHISLISSAAKPEETRLDSFVEVKNQQTKSDSFSYSFTVCVSTMFDFTNVLQLVQTLEMLQLLGVDRVVIYKTNCNKETQRVLDYYSEKGLVEVIPWSWSRFLKVSEGWLPSEDPGDLHYHGQIPALNDCVYRYMYRSRYVALHDIDELILPQAVNSWSELMPLLERTYGADRCYMFKNNVFPTTVKKPPPASQTLPR</sequence>
<keyword evidence="6 8" id="KW-1133">Transmembrane helix</keyword>
<dbReference type="GO" id="GO:0005737">
    <property type="term" value="C:cytoplasm"/>
    <property type="evidence" value="ECO:0007669"/>
    <property type="project" value="TreeGrafter"/>
</dbReference>
<keyword evidence="3 8" id="KW-0328">Glycosyltransferase</keyword>
<comment type="similarity">
    <text evidence="2 8">Belongs to the glycosyltransferase 92 family.</text>
</comment>
<dbReference type="AlphaFoldDB" id="A0AA88MWG2"/>
<keyword evidence="7 8" id="KW-0472">Membrane</keyword>
<dbReference type="PANTHER" id="PTHR21461:SF52">
    <property type="entry name" value="GLYCOSYLTRANSFERASE FAMILY 92 PROTEIN"/>
    <property type="match status" value="1"/>
</dbReference>
<evidence type="ECO:0000256" key="7">
    <source>
        <dbReference type="ARBA" id="ARBA00023136"/>
    </source>
</evidence>
<proteinExistence type="inferred from homology"/>